<evidence type="ECO:0000313" key="4">
    <source>
        <dbReference type="Proteomes" id="UP000011910"/>
    </source>
</evidence>
<dbReference type="OrthoDB" id="5569583at2"/>
<dbReference type="EMBL" id="AODQ01000023">
    <property type="protein sequence ID" value="EMR03564.1"/>
    <property type="molecule type" value="Genomic_DNA"/>
</dbReference>
<dbReference type="Proteomes" id="UP000011910">
    <property type="component" value="Unassembled WGS sequence"/>
</dbReference>
<sequence length="188" mass="21509">MKAREEHDKTLQGIRKTIEELKAQAPPLPAGEDRKRPHSSSPSPAVSKADQHLEEKTIPVVEERPSVRKELQQTGSIRFRKRVHEEDITVEDSTSQEEVSLQRVAVTPRYVDDNPPAPRQEGTTIIIPVFEEVIEKQLILVEEVRITRHKKHAHSSHPLTLKKEEVRLNRQPTSGSSTKEDPEKRDHL</sequence>
<feature type="compositionally biased region" description="Basic and acidic residues" evidence="1">
    <location>
        <begin position="1"/>
        <end position="22"/>
    </location>
</feature>
<evidence type="ECO:0000313" key="3">
    <source>
        <dbReference type="EMBL" id="EMR03564.1"/>
    </source>
</evidence>
<dbReference type="InterPro" id="IPR052967">
    <property type="entry name" value="Stress_Response_Assoc"/>
</dbReference>
<gene>
    <name evidence="3" type="ORF">ADICEAN_01331</name>
</gene>
<feature type="domain" description="DUF2382" evidence="2">
    <location>
        <begin position="58"/>
        <end position="167"/>
    </location>
</feature>
<organism evidence="3 4">
    <name type="scientific">Cesiribacter andamanensis AMV16</name>
    <dbReference type="NCBI Taxonomy" id="1279009"/>
    <lineage>
        <taxon>Bacteria</taxon>
        <taxon>Pseudomonadati</taxon>
        <taxon>Bacteroidota</taxon>
        <taxon>Cytophagia</taxon>
        <taxon>Cytophagales</taxon>
        <taxon>Cesiribacteraceae</taxon>
        <taxon>Cesiribacter</taxon>
    </lineage>
</organism>
<accession>M7NYW2</accession>
<dbReference type="STRING" id="1279009.ADICEAN_01331"/>
<feature type="compositionally biased region" description="Basic and acidic residues" evidence="1">
    <location>
        <begin position="178"/>
        <end position="188"/>
    </location>
</feature>
<comment type="caution">
    <text evidence="3">The sequence shown here is derived from an EMBL/GenBank/DDBJ whole genome shotgun (WGS) entry which is preliminary data.</text>
</comment>
<reference evidence="3 4" key="1">
    <citation type="journal article" date="2013" name="Genome Announc.">
        <title>Draft Genome Sequence of Cesiribacter andamanensis Strain AMV16T, Isolated from a Soil Sample from a Mud Volcano in the Andaman Islands, India.</title>
        <authorList>
            <person name="Shivaji S."/>
            <person name="Ara S."/>
            <person name="Begum Z."/>
            <person name="Srinivas T.N."/>
            <person name="Singh A."/>
            <person name="Kumar Pinnaka A."/>
        </authorList>
    </citation>
    <scope>NUCLEOTIDE SEQUENCE [LARGE SCALE GENOMIC DNA]</scope>
    <source>
        <strain evidence="3 4">AMV16</strain>
    </source>
</reference>
<dbReference type="RefSeq" id="WP_009194731.1">
    <property type="nucleotide sequence ID" value="NZ_AODQ01000023.1"/>
</dbReference>
<feature type="compositionally biased region" description="Basic and acidic residues" evidence="1">
    <location>
        <begin position="49"/>
        <end position="71"/>
    </location>
</feature>
<protein>
    <recommendedName>
        <fullName evidence="2">DUF2382 domain-containing protein</fullName>
    </recommendedName>
</protein>
<dbReference type="eggNOG" id="COG3861">
    <property type="taxonomic scope" value="Bacteria"/>
</dbReference>
<evidence type="ECO:0000259" key="2">
    <source>
        <dbReference type="Pfam" id="PF09557"/>
    </source>
</evidence>
<feature type="region of interest" description="Disordered" evidence="1">
    <location>
        <begin position="1"/>
        <end position="73"/>
    </location>
</feature>
<dbReference type="InterPro" id="IPR019060">
    <property type="entry name" value="DUF2382"/>
</dbReference>
<dbReference type="PANTHER" id="PTHR38463">
    <property type="entry name" value="STRESS RESPONSE PROTEIN YSNF"/>
    <property type="match status" value="1"/>
</dbReference>
<name>M7NYW2_9BACT</name>
<dbReference type="Pfam" id="PF09557">
    <property type="entry name" value="DUF2382"/>
    <property type="match status" value="1"/>
</dbReference>
<evidence type="ECO:0000256" key="1">
    <source>
        <dbReference type="SAM" id="MobiDB-lite"/>
    </source>
</evidence>
<keyword evidence="4" id="KW-1185">Reference proteome</keyword>
<feature type="region of interest" description="Disordered" evidence="1">
    <location>
        <begin position="149"/>
        <end position="188"/>
    </location>
</feature>
<dbReference type="PANTHER" id="PTHR38463:SF1">
    <property type="entry name" value="STRESS RESPONSE PROTEIN YSNF"/>
    <property type="match status" value="1"/>
</dbReference>
<dbReference type="AlphaFoldDB" id="M7NYW2"/>
<proteinExistence type="predicted"/>